<keyword evidence="2" id="KW-1185">Reference proteome</keyword>
<dbReference type="EMBL" id="CALNXI010002530">
    <property type="protein sequence ID" value="CAH3188647.1"/>
    <property type="molecule type" value="Genomic_DNA"/>
</dbReference>
<accession>A0ABN8SAA4</accession>
<dbReference type="SUPFAM" id="SSF56219">
    <property type="entry name" value="DNase I-like"/>
    <property type="match status" value="1"/>
</dbReference>
<gene>
    <name evidence="1" type="ORF">PEVE_00018717</name>
</gene>
<organism evidence="1 2">
    <name type="scientific">Porites evermanni</name>
    <dbReference type="NCBI Taxonomy" id="104178"/>
    <lineage>
        <taxon>Eukaryota</taxon>
        <taxon>Metazoa</taxon>
        <taxon>Cnidaria</taxon>
        <taxon>Anthozoa</taxon>
        <taxon>Hexacorallia</taxon>
        <taxon>Scleractinia</taxon>
        <taxon>Fungiina</taxon>
        <taxon>Poritidae</taxon>
        <taxon>Porites</taxon>
    </lineage>
</organism>
<reference evidence="1 2" key="1">
    <citation type="submission" date="2022-05" db="EMBL/GenBank/DDBJ databases">
        <authorList>
            <consortium name="Genoscope - CEA"/>
            <person name="William W."/>
        </authorList>
    </citation>
    <scope>NUCLEOTIDE SEQUENCE [LARGE SCALE GENOMIC DNA]</scope>
</reference>
<protein>
    <recommendedName>
        <fullName evidence="3">Endonuclease/exonuclease/phosphatase domain-containing protein</fullName>
    </recommendedName>
</protein>
<evidence type="ECO:0000313" key="2">
    <source>
        <dbReference type="Proteomes" id="UP001159427"/>
    </source>
</evidence>
<dbReference type="Gene3D" id="3.60.10.10">
    <property type="entry name" value="Endonuclease/exonuclease/phosphatase"/>
    <property type="match status" value="1"/>
</dbReference>
<evidence type="ECO:0000313" key="1">
    <source>
        <dbReference type="EMBL" id="CAH3188647.1"/>
    </source>
</evidence>
<dbReference type="InterPro" id="IPR036691">
    <property type="entry name" value="Endo/exonu/phosph_ase_sf"/>
</dbReference>
<dbReference type="Proteomes" id="UP001159427">
    <property type="component" value="Unassembled WGS sequence"/>
</dbReference>
<name>A0ABN8SAA4_9CNID</name>
<evidence type="ECO:0008006" key="3">
    <source>
        <dbReference type="Google" id="ProtNLM"/>
    </source>
</evidence>
<proteinExistence type="predicted"/>
<comment type="caution">
    <text evidence="1">The sequence shown here is derived from an EMBL/GenBank/DDBJ whole genome shotgun (WGS) entry which is preliminary data.</text>
</comment>
<sequence length="117" mass="13205">MHLCRQKPASIVAIEGYTTYRMDGDWAGTDKKRKKGGAAVYMRENLKVLNVNRAHSFKMLSVELLLLSRHHMLIIGLYPPPSFKYDEGNLIDTIIDRCVTFLDMHPNGVVLCGGDLN</sequence>
<feature type="non-terminal residue" evidence="1">
    <location>
        <position position="117"/>
    </location>
</feature>